<evidence type="ECO:0000256" key="1">
    <source>
        <dbReference type="SAM" id="MobiDB-lite"/>
    </source>
</evidence>
<feature type="compositionally biased region" description="Basic and acidic residues" evidence="1">
    <location>
        <begin position="11"/>
        <end position="24"/>
    </location>
</feature>
<accession>A0ABW3BM02</accession>
<comment type="caution">
    <text evidence="2">The sequence shown here is derived from an EMBL/GenBank/DDBJ whole genome shotgun (WGS) entry which is preliminary data.</text>
</comment>
<name>A0ABW3BM02_9ACTN</name>
<feature type="compositionally biased region" description="Low complexity" evidence="1">
    <location>
        <begin position="1"/>
        <end position="10"/>
    </location>
</feature>
<protein>
    <submittedName>
        <fullName evidence="2">Serine/threonine protein kinase</fullName>
    </submittedName>
</protein>
<gene>
    <name evidence="2" type="ORF">ACFQZU_24320</name>
</gene>
<evidence type="ECO:0000313" key="3">
    <source>
        <dbReference type="Proteomes" id="UP001596956"/>
    </source>
</evidence>
<dbReference type="GO" id="GO:0004674">
    <property type="term" value="F:protein serine/threonine kinase activity"/>
    <property type="evidence" value="ECO:0007669"/>
    <property type="project" value="UniProtKB-KW"/>
</dbReference>
<feature type="non-terminal residue" evidence="2">
    <location>
        <position position="1"/>
    </location>
</feature>
<keyword evidence="3" id="KW-1185">Reference proteome</keyword>
<proteinExistence type="predicted"/>
<keyword evidence="2" id="KW-0723">Serine/threonine-protein kinase</keyword>
<dbReference type="EMBL" id="JBHTHR010001653">
    <property type="protein sequence ID" value="MFD0804423.1"/>
    <property type="molecule type" value="Genomic_DNA"/>
</dbReference>
<evidence type="ECO:0000313" key="2">
    <source>
        <dbReference type="EMBL" id="MFD0804423.1"/>
    </source>
</evidence>
<reference evidence="3" key="1">
    <citation type="journal article" date="2019" name="Int. J. Syst. Evol. Microbiol.">
        <title>The Global Catalogue of Microorganisms (GCM) 10K type strain sequencing project: providing services to taxonomists for standard genome sequencing and annotation.</title>
        <authorList>
            <consortium name="The Broad Institute Genomics Platform"/>
            <consortium name="The Broad Institute Genome Sequencing Center for Infectious Disease"/>
            <person name="Wu L."/>
            <person name="Ma J."/>
        </authorList>
    </citation>
    <scope>NUCLEOTIDE SEQUENCE [LARGE SCALE GENOMIC DNA]</scope>
    <source>
        <strain evidence="3">CCUG 63369</strain>
    </source>
</reference>
<keyword evidence="2" id="KW-0808">Transferase</keyword>
<sequence>QPAPSSPSASPEDRQGPRIVRFDPADQEDPAEGPWVYTQVERRPSAPETPAATLAPDAWSGQWQPAGEDARQEAVITEDTEVLCARFCVPGPGYIEEDRGTFPMSGQEFIDYLAWGQPVIAEVEFAEDGGDGPRELTRIVEVYPTPAD</sequence>
<keyword evidence="2" id="KW-0418">Kinase</keyword>
<feature type="region of interest" description="Disordered" evidence="1">
    <location>
        <begin position="1"/>
        <end position="33"/>
    </location>
</feature>
<dbReference type="Proteomes" id="UP001596956">
    <property type="component" value="Unassembled WGS sequence"/>
</dbReference>
<organism evidence="2 3">
    <name type="scientific">Streptomonospora algeriensis</name>
    <dbReference type="NCBI Taxonomy" id="995084"/>
    <lineage>
        <taxon>Bacteria</taxon>
        <taxon>Bacillati</taxon>
        <taxon>Actinomycetota</taxon>
        <taxon>Actinomycetes</taxon>
        <taxon>Streptosporangiales</taxon>
        <taxon>Nocardiopsidaceae</taxon>
        <taxon>Streptomonospora</taxon>
    </lineage>
</organism>